<accession>A0A1B6HDE8</accession>
<sequence>MLSSRHKLLIIMPVMQILALIIAGTLAGLARAGDEVLKEKDNWSTIDFAYATEGDRLQALADGSYVPENVIPNGISVWTNKIVFMSMPRRKKNGIPATLAYFSYDDLSTSPKLIPYPSFKDNNVSDCNNIISVNRGHRIDKYDRLWVLDYGKVGKGKDAEQLCPPRIHIFDLNTSKKILMYTLKPTDYFPSSIFTSI</sequence>
<keyword evidence="5" id="KW-0964">Secreted</keyword>
<dbReference type="InterPro" id="IPR011042">
    <property type="entry name" value="6-blade_b-propeller_TolB-like"/>
</dbReference>
<evidence type="ECO:0000256" key="1">
    <source>
        <dbReference type="ARBA" id="ARBA00002855"/>
    </source>
</evidence>
<dbReference type="PANTHER" id="PTHR10009:SF14">
    <property type="entry name" value="PROTEIN YELLOW"/>
    <property type="match status" value="1"/>
</dbReference>
<feature type="non-terminal residue" evidence="7">
    <location>
        <position position="197"/>
    </location>
</feature>
<evidence type="ECO:0000256" key="3">
    <source>
        <dbReference type="ARBA" id="ARBA00009127"/>
    </source>
</evidence>
<dbReference type="Gene3D" id="2.120.10.30">
    <property type="entry name" value="TolB, C-terminal domain"/>
    <property type="match status" value="1"/>
</dbReference>
<comment type="function">
    <text evidence="1">Controls the pigmentation pattern of the adult cuticle and larval mouth parts.</text>
</comment>
<organism evidence="7">
    <name type="scientific">Homalodisca liturata</name>
    <dbReference type="NCBI Taxonomy" id="320908"/>
    <lineage>
        <taxon>Eukaryota</taxon>
        <taxon>Metazoa</taxon>
        <taxon>Ecdysozoa</taxon>
        <taxon>Arthropoda</taxon>
        <taxon>Hexapoda</taxon>
        <taxon>Insecta</taxon>
        <taxon>Pterygota</taxon>
        <taxon>Neoptera</taxon>
        <taxon>Paraneoptera</taxon>
        <taxon>Hemiptera</taxon>
        <taxon>Auchenorrhyncha</taxon>
        <taxon>Membracoidea</taxon>
        <taxon>Cicadellidae</taxon>
        <taxon>Cicadellinae</taxon>
        <taxon>Proconiini</taxon>
        <taxon>Homalodisca</taxon>
    </lineage>
</organism>
<evidence type="ECO:0000313" key="7">
    <source>
        <dbReference type="EMBL" id="JAS72716.1"/>
    </source>
</evidence>
<dbReference type="EMBL" id="GECU01034990">
    <property type="protein sequence ID" value="JAS72716.1"/>
    <property type="molecule type" value="Transcribed_RNA"/>
</dbReference>
<comment type="similarity">
    <text evidence="3">Belongs to the major royal jelly protein family.</text>
</comment>
<evidence type="ECO:0000256" key="6">
    <source>
        <dbReference type="ARBA" id="ARBA00023180"/>
    </source>
</evidence>
<reference evidence="7" key="1">
    <citation type="submission" date="2015-11" db="EMBL/GenBank/DDBJ databases">
        <title>De novo transcriptome assembly of four potential Pierce s Disease insect vectors from Arizona vineyards.</title>
        <authorList>
            <person name="Tassone E.E."/>
        </authorList>
    </citation>
    <scope>NUCLEOTIDE SEQUENCE</scope>
</reference>
<proteinExistence type="inferred from homology"/>
<name>A0A1B6HDE8_9HEMI</name>
<dbReference type="PANTHER" id="PTHR10009">
    <property type="entry name" value="PROTEIN YELLOW-RELATED"/>
    <property type="match status" value="1"/>
</dbReference>
<dbReference type="InterPro" id="IPR017996">
    <property type="entry name" value="MRJP/yellow-related"/>
</dbReference>
<gene>
    <name evidence="7" type="ORF">g.36185</name>
</gene>
<dbReference type="GO" id="GO:0005576">
    <property type="term" value="C:extracellular region"/>
    <property type="evidence" value="ECO:0007669"/>
    <property type="project" value="UniProtKB-SubCell"/>
</dbReference>
<protein>
    <recommendedName>
        <fullName evidence="4">Protein yellow</fullName>
    </recommendedName>
</protein>
<dbReference type="AlphaFoldDB" id="A0A1B6HDE8"/>
<keyword evidence="6" id="KW-0325">Glycoprotein</keyword>
<evidence type="ECO:0000256" key="2">
    <source>
        <dbReference type="ARBA" id="ARBA00004613"/>
    </source>
</evidence>
<comment type="subcellular location">
    <subcellularLocation>
        <location evidence="2">Secreted</location>
    </subcellularLocation>
</comment>
<evidence type="ECO:0000256" key="5">
    <source>
        <dbReference type="ARBA" id="ARBA00022525"/>
    </source>
</evidence>
<evidence type="ECO:0000256" key="4">
    <source>
        <dbReference type="ARBA" id="ARBA00014360"/>
    </source>
</evidence>
<dbReference type="Pfam" id="PF03022">
    <property type="entry name" value="MRJP"/>
    <property type="match status" value="1"/>
</dbReference>